<feature type="active site" evidence="6">
    <location>
        <position position="397"/>
    </location>
</feature>
<dbReference type="InterPro" id="IPR004134">
    <property type="entry name" value="Peptidase_C1B"/>
</dbReference>
<accession>C2EQG0</accession>
<dbReference type="GO" id="GO:0006508">
    <property type="term" value="P:proteolysis"/>
    <property type="evidence" value="ECO:0007669"/>
    <property type="project" value="UniProtKB-KW"/>
</dbReference>
<dbReference type="GO" id="GO:0070005">
    <property type="term" value="F:cysteine-type aminopeptidase activity"/>
    <property type="evidence" value="ECO:0007669"/>
    <property type="project" value="InterPro"/>
</dbReference>
<proteinExistence type="inferred from homology"/>
<dbReference type="EMBL" id="ACGU01000108">
    <property type="protein sequence ID" value="EEJ71174.1"/>
    <property type="molecule type" value="Genomic_DNA"/>
</dbReference>
<dbReference type="SUPFAM" id="SSF54001">
    <property type="entry name" value="Cysteine proteinases"/>
    <property type="match status" value="1"/>
</dbReference>
<keyword evidence="3 5" id="KW-0378">Hydrolase</keyword>
<dbReference type="HOGENOM" id="CLU_038600_0_1_9"/>
<reference evidence="7 8" key="1">
    <citation type="submission" date="2009-01" db="EMBL/GenBank/DDBJ databases">
        <authorList>
            <person name="Qin X."/>
            <person name="Bachman B."/>
            <person name="Battles P."/>
            <person name="Bell A."/>
            <person name="Bess C."/>
            <person name="Bickham C."/>
            <person name="Chaboub L."/>
            <person name="Chen D."/>
            <person name="Coyle M."/>
            <person name="Deiros D.R."/>
            <person name="Dinh H."/>
            <person name="Forbes L."/>
            <person name="Fowler G."/>
            <person name="Francisco L."/>
            <person name="Fu Q."/>
            <person name="Gubbala S."/>
            <person name="Hale W."/>
            <person name="Han Y."/>
            <person name="Hemphill L."/>
            <person name="Highlander S.K."/>
            <person name="Hirani K."/>
            <person name="Hogues M."/>
            <person name="Jackson L."/>
            <person name="Jakkamsetti A."/>
            <person name="Javaid M."/>
            <person name="Jiang H."/>
            <person name="Korchina V."/>
            <person name="Kovar C."/>
            <person name="Lara F."/>
            <person name="Lee S."/>
            <person name="Mata R."/>
            <person name="Mathew T."/>
            <person name="Moen C."/>
            <person name="Morales K."/>
            <person name="Munidasa M."/>
            <person name="Nazareth L."/>
            <person name="Ngo R."/>
            <person name="Nguyen L."/>
            <person name="Okwuonu G."/>
            <person name="Ongeri F."/>
            <person name="Patil S."/>
            <person name="Petrosino J."/>
            <person name="Pham C."/>
            <person name="Pham P."/>
            <person name="Pu L.-L."/>
            <person name="Puazo M."/>
            <person name="Raj R."/>
            <person name="Reid J."/>
            <person name="Rouhana J."/>
            <person name="Saada N."/>
            <person name="Shang Y."/>
            <person name="Simmons D."/>
            <person name="Thornton R."/>
            <person name="Warren J."/>
            <person name="Weissenberger G."/>
            <person name="Zhang J."/>
            <person name="Zhang L."/>
            <person name="Zhou C."/>
            <person name="Zhu D."/>
            <person name="Muzny D."/>
            <person name="Worley K."/>
            <person name="Gibbs R."/>
        </authorList>
    </citation>
    <scope>NUCLEOTIDE SEQUENCE [LARGE SCALE GENOMIC DNA]</scope>
    <source>
        <strain evidence="7 8">DSM 16047</strain>
    </source>
</reference>
<dbReference type="STRING" id="525365.HMPREF0548_1906"/>
<evidence type="ECO:0000256" key="3">
    <source>
        <dbReference type="ARBA" id="ARBA00022801"/>
    </source>
</evidence>
<comment type="caution">
    <text evidence="7">The sequence shown here is derived from an EMBL/GenBank/DDBJ whole genome shotgun (WGS) entry which is preliminary data.</text>
</comment>
<feature type="active site" evidence="6">
    <location>
        <position position="85"/>
    </location>
</feature>
<keyword evidence="4 5" id="KW-0788">Thiol protease</keyword>
<dbReference type="PIRSF" id="PIRSF005700">
    <property type="entry name" value="PepC"/>
    <property type="match status" value="1"/>
</dbReference>
<keyword evidence="2 5" id="KW-0645">Protease</keyword>
<dbReference type="PROSITE" id="PS00139">
    <property type="entry name" value="THIOL_PROTEASE_CYS"/>
    <property type="match status" value="1"/>
</dbReference>
<dbReference type="CDD" id="cd00585">
    <property type="entry name" value="Peptidase_C1B"/>
    <property type="match status" value="1"/>
</dbReference>
<dbReference type="eggNOG" id="COG3579">
    <property type="taxonomic scope" value="Bacteria"/>
</dbReference>
<evidence type="ECO:0000256" key="6">
    <source>
        <dbReference type="PIRSR" id="PIRSR005700-1"/>
    </source>
</evidence>
<feature type="active site" evidence="6">
    <location>
        <position position="376"/>
    </location>
</feature>
<evidence type="ECO:0000256" key="2">
    <source>
        <dbReference type="ARBA" id="ARBA00022670"/>
    </source>
</evidence>
<evidence type="ECO:0000256" key="1">
    <source>
        <dbReference type="ARBA" id="ARBA00004496"/>
    </source>
</evidence>
<dbReference type="GO" id="GO:0043418">
    <property type="term" value="P:homocysteine catabolic process"/>
    <property type="evidence" value="ECO:0007669"/>
    <property type="project" value="TreeGrafter"/>
</dbReference>
<dbReference type="InterPro" id="IPR025660">
    <property type="entry name" value="Pept_his_AS"/>
</dbReference>
<dbReference type="GO" id="GO:0009636">
    <property type="term" value="P:response to toxic substance"/>
    <property type="evidence" value="ECO:0007669"/>
    <property type="project" value="TreeGrafter"/>
</dbReference>
<gene>
    <name evidence="7" type="primary">pepC1</name>
    <name evidence="7" type="ORF">HMPREF0548_1906</name>
</gene>
<dbReference type="PANTHER" id="PTHR10363:SF2">
    <property type="entry name" value="BLEOMYCIN HYDROLASE"/>
    <property type="match status" value="1"/>
</dbReference>
<dbReference type="Proteomes" id="UP000005583">
    <property type="component" value="Unassembled WGS sequence"/>
</dbReference>
<evidence type="ECO:0000256" key="5">
    <source>
        <dbReference type="PIRNR" id="PIRNR005700"/>
    </source>
</evidence>
<dbReference type="AlphaFoldDB" id="C2EQG0"/>
<evidence type="ECO:0000256" key="4">
    <source>
        <dbReference type="ARBA" id="ARBA00022807"/>
    </source>
</evidence>
<dbReference type="PATRIC" id="fig|525365.8.peg.2032"/>
<organism evidence="7 8">
    <name type="scientific">Lactobacillus ultunensis DSM 16047</name>
    <dbReference type="NCBI Taxonomy" id="525365"/>
    <lineage>
        <taxon>Bacteria</taxon>
        <taxon>Bacillati</taxon>
        <taxon>Bacillota</taxon>
        <taxon>Bacilli</taxon>
        <taxon>Lactobacillales</taxon>
        <taxon>Lactobacillaceae</taxon>
        <taxon>Lactobacillus</taxon>
    </lineage>
</organism>
<comment type="subcellular location">
    <subcellularLocation>
        <location evidence="1">Cytoplasm</location>
    </subcellularLocation>
</comment>
<keyword evidence="5" id="KW-0031">Aminopeptidase</keyword>
<dbReference type="PANTHER" id="PTHR10363">
    <property type="entry name" value="BLEOMYCIN HYDROLASE"/>
    <property type="match status" value="1"/>
</dbReference>
<dbReference type="PROSITE" id="PS00639">
    <property type="entry name" value="THIOL_PROTEASE_HIS"/>
    <property type="match status" value="1"/>
</dbReference>
<name>C2EQG0_9LACO</name>
<dbReference type="Pfam" id="PF03051">
    <property type="entry name" value="Peptidase_C1_2"/>
    <property type="match status" value="1"/>
</dbReference>
<comment type="similarity">
    <text evidence="5">Belongs to the peptidase C1 family.</text>
</comment>
<dbReference type="InterPro" id="IPR000169">
    <property type="entry name" value="Pept_cys_AS"/>
</dbReference>
<dbReference type="InterPro" id="IPR038765">
    <property type="entry name" value="Papain-like_cys_pep_sf"/>
</dbReference>
<evidence type="ECO:0000313" key="8">
    <source>
        <dbReference type="Proteomes" id="UP000005583"/>
    </source>
</evidence>
<sequence>MMATELNDFIEKGKSMKHELTMAEIAKFQQEYEKEPQNRVAELAVVNNGVQKASFNNEGVRKLNRTFSIEIPTDNVTDQKQSGRCWLFAALNTLRHGFAKKYNAKNFTFSQNYLFFWDRVERANIFFDNILNTADRPLDDRTVHTYMQGPDTDGGQWAMAISLIRKYGLVPTYAQDESFTANNTSAFNSALNMKLREDGLFLRKLAQENKTDEIEKKRQEFLSEVYRMAVIAFGEPVQKFDLEFKDDDGKYYFDGDITPLDFFHNYFTDDLDDYVVLFNAPDHEFDKLYALPFEDNVEGGTPVHFLNTKIENLKEAAIKQLKAGETIWFGCDVGKESDRQRGLLSKGLYQTDTIFNIETKLNKKERLQTGASGSTHAMTLVGVDVVDGKPRQWKIENSWGSKVGEKGYFVMDDDWFNEYLFKVVVKKQYVPDKLVKIWEGEATPVEAWDSMA</sequence>
<dbReference type="Gene3D" id="3.90.70.10">
    <property type="entry name" value="Cysteine proteinases"/>
    <property type="match status" value="1"/>
</dbReference>
<protein>
    <recommendedName>
        <fullName evidence="5">Aminopeptidase</fullName>
    </recommendedName>
</protein>
<keyword evidence="8" id="KW-1185">Reference proteome</keyword>
<dbReference type="GO" id="GO:0005737">
    <property type="term" value="C:cytoplasm"/>
    <property type="evidence" value="ECO:0007669"/>
    <property type="project" value="UniProtKB-SubCell"/>
</dbReference>
<evidence type="ECO:0000313" key="7">
    <source>
        <dbReference type="EMBL" id="EEJ71174.1"/>
    </source>
</evidence>